<dbReference type="EMBL" id="NVOI01000132">
    <property type="protein sequence ID" value="PGG82888.1"/>
    <property type="molecule type" value="Genomic_DNA"/>
</dbReference>
<sequence length="141" mass="16065">MGKISLIPPLNPCKEGFHMLTILVTTKKKNVADGNKLWDKHRAYMEASHKEFLITYSLSQGQELKNPFDPNSAPTGNTMFVLNECYKTSSDILKHWNKTAAEWSDFNALIAWMQRPDTKVVTLHDGLIRNSLFQESHVSIC</sequence>
<evidence type="ECO:0000313" key="1">
    <source>
        <dbReference type="EMBL" id="PGG82888.1"/>
    </source>
</evidence>
<accession>A0A2B6PX24</accession>
<dbReference type="Proteomes" id="UP000225320">
    <property type="component" value="Unassembled WGS sequence"/>
</dbReference>
<organism evidence="1 2">
    <name type="scientific">Bacillus toyonensis</name>
    <dbReference type="NCBI Taxonomy" id="155322"/>
    <lineage>
        <taxon>Bacteria</taxon>
        <taxon>Bacillati</taxon>
        <taxon>Bacillota</taxon>
        <taxon>Bacilli</taxon>
        <taxon>Bacillales</taxon>
        <taxon>Bacillaceae</taxon>
        <taxon>Bacillus</taxon>
        <taxon>Bacillus cereus group</taxon>
    </lineage>
</organism>
<protein>
    <recommendedName>
        <fullName evidence="3">EthD domain-containing protein</fullName>
    </recommendedName>
</protein>
<gene>
    <name evidence="1" type="ORF">CON73_27955</name>
</gene>
<reference evidence="1 2" key="1">
    <citation type="submission" date="2017-09" db="EMBL/GenBank/DDBJ databases">
        <title>Large-scale bioinformatics analysis of Bacillus genomes uncovers conserved roles of natural products in bacterial physiology.</title>
        <authorList>
            <consortium name="Agbiome Team Llc"/>
            <person name="Bleich R.M."/>
            <person name="Grubbs K.J."/>
            <person name="Santa Maria K.C."/>
            <person name="Allen S.E."/>
            <person name="Farag S."/>
            <person name="Shank E.A."/>
            <person name="Bowers A."/>
        </authorList>
    </citation>
    <scope>NUCLEOTIDE SEQUENCE [LARGE SCALE GENOMIC DNA]</scope>
    <source>
        <strain evidence="1 2">AFS094862</strain>
    </source>
</reference>
<proteinExistence type="predicted"/>
<comment type="caution">
    <text evidence="1">The sequence shown here is derived from an EMBL/GenBank/DDBJ whole genome shotgun (WGS) entry which is preliminary data.</text>
</comment>
<dbReference type="AlphaFoldDB" id="A0A2B6PX24"/>
<name>A0A2B6PX24_9BACI</name>
<evidence type="ECO:0008006" key="3">
    <source>
        <dbReference type="Google" id="ProtNLM"/>
    </source>
</evidence>
<dbReference type="RefSeq" id="WP_098069637.1">
    <property type="nucleotide sequence ID" value="NZ_JBALMW010000128.1"/>
</dbReference>
<evidence type="ECO:0000313" key="2">
    <source>
        <dbReference type="Proteomes" id="UP000225320"/>
    </source>
</evidence>